<accession>A0A498SEP6</accession>
<dbReference type="STRING" id="6277.A0A498SEP6"/>
<evidence type="ECO:0000256" key="1">
    <source>
        <dbReference type="SAM" id="MobiDB-lite"/>
    </source>
</evidence>
<feature type="region of interest" description="Disordered" evidence="1">
    <location>
        <begin position="95"/>
        <end position="218"/>
    </location>
</feature>
<protein>
    <submittedName>
        <fullName evidence="2">Uncharacterized protein</fullName>
    </submittedName>
</protein>
<evidence type="ECO:0000313" key="2">
    <source>
        <dbReference type="EMBL" id="VBB28300.1"/>
    </source>
</evidence>
<feature type="compositionally biased region" description="Polar residues" evidence="1">
    <location>
        <begin position="131"/>
        <end position="144"/>
    </location>
</feature>
<proteinExistence type="predicted"/>
<dbReference type="Proteomes" id="UP000276991">
    <property type="component" value="Unassembled WGS sequence"/>
</dbReference>
<gene>
    <name evidence="2" type="ORF">NAV_LOCUS3130</name>
</gene>
<evidence type="ECO:0000313" key="3">
    <source>
        <dbReference type="Proteomes" id="UP000276991"/>
    </source>
</evidence>
<feature type="compositionally biased region" description="Polar residues" evidence="1">
    <location>
        <begin position="189"/>
        <end position="211"/>
    </location>
</feature>
<feature type="compositionally biased region" description="Basic and acidic residues" evidence="1">
    <location>
        <begin position="156"/>
        <end position="170"/>
    </location>
</feature>
<reference evidence="2 3" key="1">
    <citation type="submission" date="2018-08" db="EMBL/GenBank/DDBJ databases">
        <authorList>
            <person name="Laetsch R D."/>
            <person name="Stevens L."/>
            <person name="Kumar S."/>
            <person name="Blaxter L. M."/>
        </authorList>
    </citation>
    <scope>NUCLEOTIDE SEQUENCE [LARGE SCALE GENOMIC DNA]</scope>
</reference>
<dbReference type="EMBL" id="UPTC01000379">
    <property type="protein sequence ID" value="VBB28300.1"/>
    <property type="molecule type" value="Genomic_DNA"/>
</dbReference>
<name>A0A498SEP6_ACAVI</name>
<sequence length="218" mass="23804">MNKYLEINDTMMIAGSSNGRNKGGTLSGKRSPPKQTLLDMIPPPPPNAPPSDILSDTHSEEIVDSPVNHLMDVNEHYDAVSDALLFENDAKHVHEKPSLANTRPNSRNRINHRSGAVGSCGAGQEDDDSQRSSLMNDNNRSAFCSSSEGDEENSEDDRIRRSSNRVDRSQSPEYAAHRPSQPCMGVNASALTQNDGLSAVRSSSRLKSMSRNCKKDLV</sequence>
<feature type="region of interest" description="Disordered" evidence="1">
    <location>
        <begin position="15"/>
        <end position="62"/>
    </location>
</feature>
<feature type="compositionally biased region" description="Polar residues" evidence="1">
    <location>
        <begin position="99"/>
        <end position="108"/>
    </location>
</feature>
<keyword evidence="3" id="KW-1185">Reference proteome</keyword>
<dbReference type="AlphaFoldDB" id="A0A498SEP6"/>
<dbReference type="OrthoDB" id="5867973at2759"/>
<organism evidence="2 3">
    <name type="scientific">Acanthocheilonema viteae</name>
    <name type="common">Filarial nematode worm</name>
    <name type="synonym">Dipetalonema viteae</name>
    <dbReference type="NCBI Taxonomy" id="6277"/>
    <lineage>
        <taxon>Eukaryota</taxon>
        <taxon>Metazoa</taxon>
        <taxon>Ecdysozoa</taxon>
        <taxon>Nematoda</taxon>
        <taxon>Chromadorea</taxon>
        <taxon>Rhabditida</taxon>
        <taxon>Spirurina</taxon>
        <taxon>Spiruromorpha</taxon>
        <taxon>Filarioidea</taxon>
        <taxon>Onchocercidae</taxon>
        <taxon>Acanthocheilonema</taxon>
    </lineage>
</organism>